<feature type="region of interest" description="Disordered" evidence="1">
    <location>
        <begin position="319"/>
        <end position="370"/>
    </location>
</feature>
<feature type="compositionally biased region" description="Polar residues" evidence="1">
    <location>
        <begin position="324"/>
        <end position="355"/>
    </location>
</feature>
<keyword evidence="3" id="KW-1185">Reference proteome</keyword>
<evidence type="ECO:0000313" key="3">
    <source>
        <dbReference type="Proteomes" id="UP000076761"/>
    </source>
</evidence>
<feature type="region of interest" description="Disordered" evidence="1">
    <location>
        <begin position="144"/>
        <end position="249"/>
    </location>
</feature>
<feature type="compositionally biased region" description="Polar residues" evidence="1">
    <location>
        <begin position="199"/>
        <end position="214"/>
    </location>
</feature>
<feature type="compositionally biased region" description="Low complexity" evidence="1">
    <location>
        <begin position="220"/>
        <end position="245"/>
    </location>
</feature>
<feature type="compositionally biased region" description="Polar residues" evidence="1">
    <location>
        <begin position="29"/>
        <end position="38"/>
    </location>
</feature>
<feature type="compositionally biased region" description="Low complexity" evidence="1">
    <location>
        <begin position="175"/>
        <end position="186"/>
    </location>
</feature>
<sequence>MFDDQQLDDSPPPAYEVSQQELDRKISTAVEQSLTISQPARGADEGEDVWEEWDEAAFEVAAARSVSALAGSSSSPTESSNSSALSSAVPPLRIVKRKRLASASSATSEKHRLALSVQNQELEHEIPSYQESQSRPRPFVHPFLVHDVTAGEEGDMSPPFRDQHVGWSDTDSRIASPLSSPTLASSNQLSHTLRRPLSSPLTSMSPQPLSQTPPTFEPLTTPRRPLGRSSSRPSTSYTPSPRISTYGSMRVEFDPNVAYRKSSTFGKLPEDDEPVNGSVNAASLYKHAVAAHVTPSTPTPRKPSIAQVNRSSVAASMYGEPSSYFDSRNTPFTPNRPRNTSPHTMTPTSGHSSLPGSVPSPPRPNVVASNTQGLYAQPPTQRSSQLFQHPVPVTVAGPNRWAMTEHDITSDIYR</sequence>
<protein>
    <submittedName>
        <fullName evidence="2">Uncharacterized protein</fullName>
    </submittedName>
</protein>
<organism evidence="2 3">
    <name type="scientific">Neolentinus lepideus HHB14362 ss-1</name>
    <dbReference type="NCBI Taxonomy" id="1314782"/>
    <lineage>
        <taxon>Eukaryota</taxon>
        <taxon>Fungi</taxon>
        <taxon>Dikarya</taxon>
        <taxon>Basidiomycota</taxon>
        <taxon>Agaricomycotina</taxon>
        <taxon>Agaricomycetes</taxon>
        <taxon>Gloeophyllales</taxon>
        <taxon>Gloeophyllaceae</taxon>
        <taxon>Neolentinus</taxon>
    </lineage>
</organism>
<evidence type="ECO:0000256" key="1">
    <source>
        <dbReference type="SAM" id="MobiDB-lite"/>
    </source>
</evidence>
<dbReference type="InParanoid" id="A0A165RZR4"/>
<evidence type="ECO:0000313" key="2">
    <source>
        <dbReference type="EMBL" id="KZT24478.1"/>
    </source>
</evidence>
<feature type="region of interest" description="Disordered" evidence="1">
    <location>
        <begin position="1"/>
        <end position="50"/>
    </location>
</feature>
<dbReference type="AlphaFoldDB" id="A0A165RZR4"/>
<feature type="region of interest" description="Disordered" evidence="1">
    <location>
        <begin position="66"/>
        <end position="88"/>
    </location>
</feature>
<feature type="region of interest" description="Disordered" evidence="1">
    <location>
        <begin position="293"/>
        <end position="312"/>
    </location>
</feature>
<gene>
    <name evidence="2" type="ORF">NEOLEDRAFT_1179164</name>
</gene>
<proteinExistence type="predicted"/>
<reference evidence="2 3" key="1">
    <citation type="journal article" date="2016" name="Mol. Biol. Evol.">
        <title>Comparative Genomics of Early-Diverging Mushroom-Forming Fungi Provides Insights into the Origins of Lignocellulose Decay Capabilities.</title>
        <authorList>
            <person name="Nagy L.G."/>
            <person name="Riley R."/>
            <person name="Tritt A."/>
            <person name="Adam C."/>
            <person name="Daum C."/>
            <person name="Floudas D."/>
            <person name="Sun H."/>
            <person name="Yadav J.S."/>
            <person name="Pangilinan J."/>
            <person name="Larsson K.H."/>
            <person name="Matsuura K."/>
            <person name="Barry K."/>
            <person name="Labutti K."/>
            <person name="Kuo R."/>
            <person name="Ohm R.A."/>
            <person name="Bhattacharya S.S."/>
            <person name="Shirouzu T."/>
            <person name="Yoshinaga Y."/>
            <person name="Martin F.M."/>
            <person name="Grigoriev I.V."/>
            <person name="Hibbett D.S."/>
        </authorList>
    </citation>
    <scope>NUCLEOTIDE SEQUENCE [LARGE SCALE GENOMIC DNA]</scope>
    <source>
        <strain evidence="2 3">HHB14362 ss-1</strain>
    </source>
</reference>
<accession>A0A165RZR4</accession>
<dbReference type="EMBL" id="KV425577">
    <property type="protein sequence ID" value="KZT24478.1"/>
    <property type="molecule type" value="Genomic_DNA"/>
</dbReference>
<name>A0A165RZR4_9AGAM</name>
<dbReference type="OrthoDB" id="3271211at2759"/>
<dbReference type="Proteomes" id="UP000076761">
    <property type="component" value="Unassembled WGS sequence"/>
</dbReference>